<dbReference type="GO" id="GO:0005741">
    <property type="term" value="C:mitochondrial outer membrane"/>
    <property type="evidence" value="ECO:0007669"/>
    <property type="project" value="TreeGrafter"/>
</dbReference>
<name>A0AAV1SIQ8_9ROSI</name>
<organism evidence="3 4">
    <name type="scientific">Dovyalis caffra</name>
    <dbReference type="NCBI Taxonomy" id="77055"/>
    <lineage>
        <taxon>Eukaryota</taxon>
        <taxon>Viridiplantae</taxon>
        <taxon>Streptophyta</taxon>
        <taxon>Embryophyta</taxon>
        <taxon>Tracheophyta</taxon>
        <taxon>Spermatophyta</taxon>
        <taxon>Magnoliopsida</taxon>
        <taxon>eudicotyledons</taxon>
        <taxon>Gunneridae</taxon>
        <taxon>Pentapetalae</taxon>
        <taxon>rosids</taxon>
        <taxon>fabids</taxon>
        <taxon>Malpighiales</taxon>
        <taxon>Salicaceae</taxon>
        <taxon>Flacourtieae</taxon>
        <taxon>Dovyalis</taxon>
    </lineage>
</organism>
<protein>
    <submittedName>
        <fullName evidence="3">Uncharacterized protein</fullName>
    </submittedName>
</protein>
<evidence type="ECO:0000256" key="1">
    <source>
        <dbReference type="ARBA" id="ARBA00022741"/>
    </source>
</evidence>
<comment type="caution">
    <text evidence="3">The sequence shown here is derived from an EMBL/GenBank/DDBJ whole genome shotgun (WGS) entry which is preliminary data.</text>
</comment>
<gene>
    <name evidence="3" type="ORF">DCAF_LOCUS22864</name>
</gene>
<evidence type="ECO:0000313" key="4">
    <source>
        <dbReference type="Proteomes" id="UP001314170"/>
    </source>
</evidence>
<keyword evidence="4" id="KW-1185">Reference proteome</keyword>
<dbReference type="PANTHER" id="PTHR45644:SF83">
    <property type="entry name" value="P-LOOP CONTAINING NUCLEOSIDE TRIPHOSPHATE HYDROLASES SUPERFAMILY PROTEIN"/>
    <property type="match status" value="1"/>
</dbReference>
<dbReference type="GO" id="GO:0005524">
    <property type="term" value="F:ATP binding"/>
    <property type="evidence" value="ECO:0007669"/>
    <property type="project" value="UniProtKB-KW"/>
</dbReference>
<dbReference type="Proteomes" id="UP001314170">
    <property type="component" value="Unassembled WGS sequence"/>
</dbReference>
<keyword evidence="1" id="KW-0547">Nucleotide-binding</keyword>
<dbReference type="EMBL" id="CAWUPB010001184">
    <property type="protein sequence ID" value="CAK7350138.1"/>
    <property type="molecule type" value="Genomic_DNA"/>
</dbReference>
<evidence type="ECO:0000256" key="2">
    <source>
        <dbReference type="ARBA" id="ARBA00022840"/>
    </source>
</evidence>
<proteinExistence type="predicted"/>
<sequence length="235" mass="26869">MLYTSIAVQLQEMHTRGFSADESTLEMFDQASDDEIICRFLCGDRQDGNAKGMEGSKNPPKLRRNSSTASDISSIALQSASTNPVVDFAEDRSLESSLLVDQNELPQREWSVLVSVSERSSIILYLTDAEKLLLQPRRMCKLFDRMLKKLSGNVLILGSWTLELDDDCKEVDERLVMLFPYNIEIKPPEDETHLVSWKAQLEEDMKKIQFQDNKNHIGRIGYEMKKVDHSPRINP</sequence>
<dbReference type="AlphaFoldDB" id="A0AAV1SIQ8"/>
<dbReference type="PANTHER" id="PTHR45644">
    <property type="entry name" value="AAA ATPASE, PUTATIVE (AFU_ORTHOLOGUE AFUA_2G12920)-RELATED-RELATED"/>
    <property type="match status" value="1"/>
</dbReference>
<evidence type="ECO:0000313" key="3">
    <source>
        <dbReference type="EMBL" id="CAK7350138.1"/>
    </source>
</evidence>
<keyword evidence="2" id="KW-0067">ATP-binding</keyword>
<dbReference type="InterPro" id="IPR051701">
    <property type="entry name" value="Mito_OM_Translocase_MSP1"/>
</dbReference>
<accession>A0AAV1SIQ8</accession>
<reference evidence="3 4" key="1">
    <citation type="submission" date="2024-01" db="EMBL/GenBank/DDBJ databases">
        <authorList>
            <person name="Waweru B."/>
        </authorList>
    </citation>
    <scope>NUCLEOTIDE SEQUENCE [LARGE SCALE GENOMIC DNA]</scope>
</reference>